<dbReference type="EMBL" id="JABBWE010000041">
    <property type="protein sequence ID" value="KAG1791696.1"/>
    <property type="molecule type" value="Genomic_DNA"/>
</dbReference>
<dbReference type="OrthoDB" id="3015819at2759"/>
<keyword evidence="3" id="KW-1185">Reference proteome</keyword>
<evidence type="ECO:0000313" key="2">
    <source>
        <dbReference type="EMBL" id="KAG1791696.1"/>
    </source>
</evidence>
<reference evidence="2" key="1">
    <citation type="journal article" date="2020" name="New Phytol.">
        <title>Comparative genomics reveals dynamic genome evolution in host specialist ectomycorrhizal fungi.</title>
        <authorList>
            <person name="Lofgren L.A."/>
            <person name="Nguyen N.H."/>
            <person name="Vilgalys R."/>
            <person name="Ruytinx J."/>
            <person name="Liao H.L."/>
            <person name="Branco S."/>
            <person name="Kuo A."/>
            <person name="LaButti K."/>
            <person name="Lipzen A."/>
            <person name="Andreopoulos W."/>
            <person name="Pangilinan J."/>
            <person name="Riley R."/>
            <person name="Hundley H."/>
            <person name="Na H."/>
            <person name="Barry K."/>
            <person name="Grigoriev I.V."/>
            <person name="Stajich J.E."/>
            <person name="Kennedy P.G."/>
        </authorList>
    </citation>
    <scope>NUCLEOTIDE SEQUENCE</scope>
    <source>
        <strain evidence="2">S12</strain>
    </source>
</reference>
<evidence type="ECO:0000313" key="3">
    <source>
        <dbReference type="Proteomes" id="UP000719766"/>
    </source>
</evidence>
<organism evidence="2 3">
    <name type="scientific">Suillus plorans</name>
    <dbReference type="NCBI Taxonomy" id="116603"/>
    <lineage>
        <taxon>Eukaryota</taxon>
        <taxon>Fungi</taxon>
        <taxon>Dikarya</taxon>
        <taxon>Basidiomycota</taxon>
        <taxon>Agaricomycotina</taxon>
        <taxon>Agaricomycetes</taxon>
        <taxon>Agaricomycetidae</taxon>
        <taxon>Boletales</taxon>
        <taxon>Suillineae</taxon>
        <taxon>Suillaceae</taxon>
        <taxon>Suillus</taxon>
    </lineage>
</organism>
<dbReference type="RefSeq" id="XP_041158461.1">
    <property type="nucleotide sequence ID" value="XM_041300324.1"/>
</dbReference>
<name>A0A9P7AL96_9AGAM</name>
<protein>
    <submittedName>
        <fullName evidence="2">Uncharacterized protein</fullName>
    </submittedName>
</protein>
<proteinExistence type="predicted"/>
<feature type="chain" id="PRO_5040452622" evidence="1">
    <location>
        <begin position="26"/>
        <end position="104"/>
    </location>
</feature>
<sequence length="104" mass="10906">MIPSRSLSSLLALLALAFLSLSVSTSPHPRTASSMATLKLAVRINLYGIKNIVASDSAQIQARQAGGSSSISVINDVTTYTTDIDVGSPLTYYKIPGSGPTYLM</sequence>
<evidence type="ECO:0000256" key="1">
    <source>
        <dbReference type="SAM" id="SignalP"/>
    </source>
</evidence>
<feature type="signal peptide" evidence="1">
    <location>
        <begin position="1"/>
        <end position="25"/>
    </location>
</feature>
<gene>
    <name evidence="2" type="ORF">HD556DRAFT_1309761</name>
</gene>
<dbReference type="AlphaFoldDB" id="A0A9P7AL96"/>
<keyword evidence="1" id="KW-0732">Signal</keyword>
<dbReference type="Proteomes" id="UP000719766">
    <property type="component" value="Unassembled WGS sequence"/>
</dbReference>
<dbReference type="GeneID" id="64594088"/>
<accession>A0A9P7AL96</accession>
<comment type="caution">
    <text evidence="2">The sequence shown here is derived from an EMBL/GenBank/DDBJ whole genome shotgun (WGS) entry which is preliminary data.</text>
</comment>